<dbReference type="PANTHER" id="PTHR30509">
    <property type="entry name" value="P-HYDROXYBENZOIC ACID EFFLUX PUMP SUBUNIT-RELATED"/>
    <property type="match status" value="1"/>
</dbReference>
<evidence type="ECO:0000256" key="4">
    <source>
        <dbReference type="ARBA" id="ARBA00022989"/>
    </source>
</evidence>
<keyword evidence="4 6" id="KW-1133">Transmembrane helix</keyword>
<dbReference type="GO" id="GO:0005886">
    <property type="term" value="C:plasma membrane"/>
    <property type="evidence" value="ECO:0007669"/>
    <property type="project" value="UniProtKB-SubCell"/>
</dbReference>
<keyword evidence="3 6" id="KW-0812">Transmembrane</keyword>
<accession>A0A1V1HY66</accession>
<dbReference type="PANTHER" id="PTHR30509:SF9">
    <property type="entry name" value="MULTIDRUG RESISTANCE PROTEIN MDTO"/>
    <property type="match status" value="1"/>
</dbReference>
<evidence type="ECO:0000256" key="2">
    <source>
        <dbReference type="ARBA" id="ARBA00022475"/>
    </source>
</evidence>
<dbReference type="InterPro" id="IPR010343">
    <property type="entry name" value="ArAE_1"/>
</dbReference>
<protein>
    <submittedName>
        <fullName evidence="8">Conserved domain protein</fullName>
    </submittedName>
</protein>
<feature type="signal peptide" evidence="7">
    <location>
        <begin position="1"/>
        <end position="34"/>
    </location>
</feature>
<keyword evidence="9" id="KW-1185">Reference proteome</keyword>
<evidence type="ECO:0000313" key="9">
    <source>
        <dbReference type="Proteomes" id="UP000245622"/>
    </source>
</evidence>
<feature type="transmembrane region" description="Helical" evidence="6">
    <location>
        <begin position="128"/>
        <end position="146"/>
    </location>
</feature>
<evidence type="ECO:0000256" key="3">
    <source>
        <dbReference type="ARBA" id="ARBA00022692"/>
    </source>
</evidence>
<evidence type="ECO:0000313" key="8">
    <source>
        <dbReference type="EMBL" id="CED92918.1"/>
    </source>
</evidence>
<evidence type="ECO:0000256" key="6">
    <source>
        <dbReference type="SAM" id="Phobius"/>
    </source>
</evidence>
<name>A0A1V1HY66_9FIRM</name>
<keyword evidence="7" id="KW-0732">Signal</keyword>
<dbReference type="Pfam" id="PF06081">
    <property type="entry name" value="ArAE_1"/>
    <property type="match status" value="1"/>
</dbReference>
<evidence type="ECO:0000256" key="1">
    <source>
        <dbReference type="ARBA" id="ARBA00004651"/>
    </source>
</evidence>
<dbReference type="KEGG" id="ril:CRIB_159"/>
<keyword evidence="2" id="KW-1003">Cell membrane</keyword>
<sequence>MKLQKIGMRTVKTGIAVSLCTLLAQYLVQNPMFAGVGCVASVQDTVKGSLKLGFNRVKGTMIGGLVGFLCVLIKPGDPILGGIGIMATIYGCTILGINSGIIVSSVTFLSIHLGIITSNPAYYSIHRVMDTSVGVVIGVIINYILARPDYLELTDKSLDNARKVVGECVKSGIINNGVFDRERLRKKISKLETIYSKLIDEMKYTKNQVNIEIIENEISLYKSINHHIKSIQLIDEEIYINNENYLKIKEMYNIDILNWKLDNDKSPVFNYHLSKILEKIETIDTLKSII</sequence>
<proteinExistence type="predicted"/>
<evidence type="ECO:0000256" key="5">
    <source>
        <dbReference type="ARBA" id="ARBA00023136"/>
    </source>
</evidence>
<dbReference type="EMBL" id="LN555523">
    <property type="protein sequence ID" value="CED92918.1"/>
    <property type="molecule type" value="Genomic_DNA"/>
</dbReference>
<organism evidence="8 9">
    <name type="scientific">Romboutsia ilealis</name>
    <dbReference type="NCBI Taxonomy" id="1115758"/>
    <lineage>
        <taxon>Bacteria</taxon>
        <taxon>Bacillati</taxon>
        <taxon>Bacillota</taxon>
        <taxon>Clostridia</taxon>
        <taxon>Peptostreptococcales</taxon>
        <taxon>Peptostreptococcaceae</taxon>
        <taxon>Romboutsia</taxon>
    </lineage>
</organism>
<feature type="chain" id="PRO_5039639298" evidence="7">
    <location>
        <begin position="35"/>
        <end position="290"/>
    </location>
</feature>
<dbReference type="RefSeq" id="WP_180702690.1">
    <property type="nucleotide sequence ID" value="NZ_LN555523.1"/>
</dbReference>
<dbReference type="Proteomes" id="UP000245622">
    <property type="component" value="Chromosome 1"/>
</dbReference>
<dbReference type="AlphaFoldDB" id="A0A1V1HY66"/>
<keyword evidence="5 6" id="KW-0472">Membrane</keyword>
<comment type="subcellular location">
    <subcellularLocation>
        <location evidence="1">Cell membrane</location>
        <topology evidence="1">Multi-pass membrane protein</topology>
    </subcellularLocation>
</comment>
<feature type="transmembrane region" description="Helical" evidence="6">
    <location>
        <begin position="57"/>
        <end position="75"/>
    </location>
</feature>
<evidence type="ECO:0000256" key="7">
    <source>
        <dbReference type="SAM" id="SignalP"/>
    </source>
</evidence>
<feature type="transmembrane region" description="Helical" evidence="6">
    <location>
        <begin position="87"/>
        <end position="116"/>
    </location>
</feature>
<reference evidence="8 9" key="1">
    <citation type="submission" date="2014-04" db="EMBL/GenBank/DDBJ databases">
        <authorList>
            <person name="Hornung B.V."/>
        </authorList>
    </citation>
    <scope>NUCLEOTIDE SEQUENCE [LARGE SCALE GENOMIC DNA]</scope>
    <source>
        <strain evidence="8 9">CRIB</strain>
    </source>
</reference>
<dbReference type="GeneID" id="82204342"/>
<gene>
    <name evidence="8" type="ORF">CRIB_159</name>
</gene>